<keyword evidence="9 12" id="KW-0496">Mitochondrion</keyword>
<proteinExistence type="inferred from homology"/>
<keyword evidence="10" id="KW-0472">Membrane</keyword>
<evidence type="ECO:0000313" key="14">
    <source>
        <dbReference type="EMBL" id="OUT22713.1"/>
    </source>
</evidence>
<evidence type="ECO:0000259" key="13">
    <source>
        <dbReference type="Pfam" id="PF02953"/>
    </source>
</evidence>
<dbReference type="AlphaFoldDB" id="A0A1Z8JQ28"/>
<keyword evidence="4" id="KW-0479">Metal-binding</keyword>
<organism evidence="14 15">
    <name type="scientific">Pichia kudriavzevii</name>
    <name type="common">Yeast</name>
    <name type="synonym">Issatchenkia orientalis</name>
    <dbReference type="NCBI Taxonomy" id="4909"/>
    <lineage>
        <taxon>Eukaryota</taxon>
        <taxon>Fungi</taxon>
        <taxon>Dikarya</taxon>
        <taxon>Ascomycota</taxon>
        <taxon>Saccharomycotina</taxon>
        <taxon>Pichiomycetes</taxon>
        <taxon>Pichiales</taxon>
        <taxon>Pichiaceae</taxon>
        <taxon>Pichia</taxon>
    </lineage>
</organism>
<evidence type="ECO:0000256" key="7">
    <source>
        <dbReference type="ARBA" id="ARBA00022927"/>
    </source>
</evidence>
<evidence type="ECO:0000256" key="3">
    <source>
        <dbReference type="ARBA" id="ARBA00022448"/>
    </source>
</evidence>
<dbReference type="GO" id="GO:0045039">
    <property type="term" value="P:protein insertion into mitochondrial inner membrane"/>
    <property type="evidence" value="ECO:0007669"/>
    <property type="project" value="TreeGrafter"/>
</dbReference>
<accession>A0A1Z8JQ28</accession>
<comment type="domain">
    <text evidence="12">The twin CX3C motif contains 4 conserved Cys residues that form 2 disulfide bonds in the mitochondrial intermembrane space.</text>
</comment>
<dbReference type="EMBL" id="NHMM01000003">
    <property type="protein sequence ID" value="OUT22713.1"/>
    <property type="molecule type" value="Genomic_DNA"/>
</dbReference>
<keyword evidence="7 12" id="KW-0653">Protein transport</keyword>
<keyword evidence="11 12" id="KW-1015">Disulfide bond</keyword>
<dbReference type="InterPro" id="IPR004217">
    <property type="entry name" value="Tim10-like"/>
</dbReference>
<evidence type="ECO:0000256" key="4">
    <source>
        <dbReference type="ARBA" id="ARBA00022723"/>
    </source>
</evidence>
<evidence type="ECO:0000256" key="1">
    <source>
        <dbReference type="ARBA" id="ARBA00004137"/>
    </source>
</evidence>
<comment type="subcellular location">
    <subcellularLocation>
        <location evidence="1 12">Mitochondrion inner membrane</location>
        <topology evidence="1 12">Peripheral membrane protein</topology>
        <orientation evidence="1 12">Intermembrane side</orientation>
    </subcellularLocation>
</comment>
<dbReference type="PANTHER" id="PTHR11038:SF16">
    <property type="entry name" value="MITOCHONDRIAL IMPORT INNER MEMBRANE TRANSLOCASE SUBUNIT TIM10"/>
    <property type="match status" value="1"/>
</dbReference>
<evidence type="ECO:0000256" key="9">
    <source>
        <dbReference type="ARBA" id="ARBA00023128"/>
    </source>
</evidence>
<comment type="function">
    <text evidence="12">Mitochondrial intermembrane chaperone that participates in the import and insertion of some multi-pass transmembrane proteins into the mitochondrial inner membrane. Also required for the transfer of beta-barrel precursors from the TOM complex to the sorting and assembly machinery (SAM complex) of the outer membrane. Acts as a chaperone-like protein that protects the hydrophobic precursors from aggregation and guide them through the mitochondrial intermembrane space.</text>
</comment>
<keyword evidence="3 12" id="KW-0813">Transport</keyword>
<comment type="caution">
    <text evidence="14">The sequence shown here is derived from an EMBL/GenBank/DDBJ whole genome shotgun (WGS) entry which is preliminary data.</text>
</comment>
<feature type="domain" description="Tim10-like" evidence="13">
    <location>
        <begin position="53"/>
        <end position="111"/>
    </location>
</feature>
<dbReference type="PANTHER" id="PTHR11038">
    <property type="entry name" value="MITOCHONDRIAL IMPORT INNER MEMBRANE TRANSLOCASE SUBUNIT TIM10"/>
    <property type="match status" value="1"/>
</dbReference>
<protein>
    <recommendedName>
        <fullName evidence="12">Mitochondrial import inner membrane translocase subunit</fullName>
    </recommendedName>
</protein>
<evidence type="ECO:0000256" key="10">
    <source>
        <dbReference type="ARBA" id="ARBA00023136"/>
    </source>
</evidence>
<gene>
    <name evidence="14" type="ORF">CAS74_002458</name>
</gene>
<evidence type="ECO:0000256" key="11">
    <source>
        <dbReference type="ARBA" id="ARBA00023157"/>
    </source>
</evidence>
<dbReference type="Proteomes" id="UP000195871">
    <property type="component" value="Unassembled WGS sequence"/>
</dbReference>
<evidence type="ECO:0000313" key="15">
    <source>
        <dbReference type="Proteomes" id="UP000195871"/>
    </source>
</evidence>
<evidence type="ECO:0000256" key="12">
    <source>
        <dbReference type="RuleBase" id="RU367043"/>
    </source>
</evidence>
<dbReference type="SUPFAM" id="SSF144122">
    <property type="entry name" value="Tim10-like"/>
    <property type="match status" value="1"/>
</dbReference>
<evidence type="ECO:0000256" key="5">
    <source>
        <dbReference type="ARBA" id="ARBA00022792"/>
    </source>
</evidence>
<keyword evidence="8 12" id="KW-0811">Translocation</keyword>
<comment type="subunit">
    <text evidence="12">Heterohexamer.</text>
</comment>
<comment type="similarity">
    <text evidence="2 12">Belongs to the small Tim family.</text>
</comment>
<dbReference type="GO" id="GO:0015031">
    <property type="term" value="P:protein transport"/>
    <property type="evidence" value="ECO:0007669"/>
    <property type="project" value="UniProtKB-KW"/>
</dbReference>
<keyword evidence="12" id="KW-0143">Chaperone</keyword>
<dbReference type="Pfam" id="PF02953">
    <property type="entry name" value="zf-Tim10_DDP"/>
    <property type="match status" value="1"/>
</dbReference>
<keyword evidence="5 12" id="KW-0999">Mitochondrion inner membrane</keyword>
<evidence type="ECO:0000256" key="2">
    <source>
        <dbReference type="ARBA" id="ARBA00006720"/>
    </source>
</evidence>
<dbReference type="GO" id="GO:0046872">
    <property type="term" value="F:metal ion binding"/>
    <property type="evidence" value="ECO:0007669"/>
    <property type="project" value="UniProtKB-KW"/>
</dbReference>
<keyword evidence="6" id="KW-0862">Zinc</keyword>
<name>A0A1Z8JQ28_PICKU</name>
<evidence type="ECO:0000256" key="8">
    <source>
        <dbReference type="ARBA" id="ARBA00023010"/>
    </source>
</evidence>
<reference evidence="14 15" key="1">
    <citation type="submission" date="2017-05" db="EMBL/GenBank/DDBJ databases">
        <title>The Genome Sequence of Candida krusei Ckrusei653.</title>
        <authorList>
            <person name="Cuomo C."/>
            <person name="Forche A."/>
            <person name="Young S."/>
            <person name="Abouelleil A."/>
            <person name="Cao P."/>
            <person name="Chapman S."/>
            <person name="Cusick C."/>
            <person name="Shea T."/>
            <person name="Nusbaum C."/>
            <person name="Birren B."/>
        </authorList>
    </citation>
    <scope>NUCLEOTIDE SEQUENCE [LARGE SCALE GENOMIC DNA]</scope>
    <source>
        <strain evidence="14 15">Ckrusei653</strain>
    </source>
</reference>
<evidence type="ECO:0000256" key="6">
    <source>
        <dbReference type="ARBA" id="ARBA00022833"/>
    </source>
</evidence>
<dbReference type="GO" id="GO:0005743">
    <property type="term" value="C:mitochondrial inner membrane"/>
    <property type="evidence" value="ECO:0007669"/>
    <property type="project" value="UniProtKB-SubCell"/>
</dbReference>
<dbReference type="InterPro" id="IPR035427">
    <property type="entry name" value="Tim10-like_dom_sf"/>
</dbReference>
<sequence>MNLNLKISLSIFIETYPLNSFLALFYPETHPTSLEMSFLGFGSQPQISSEQKIAAAEAELDMITTMFNQLLDSCYRKCFDKNITDENLSQNESLCIDRCVTKYFEANVKVSDPCKVLVILALLQESNYS</sequence>
<dbReference type="Gene3D" id="1.10.287.810">
    <property type="entry name" value="Mitochondrial import inner membrane translocase subunit tim13 like domains"/>
    <property type="match status" value="1"/>
</dbReference>
<dbReference type="VEuPathDB" id="FungiDB:C5L36_0D04750"/>